<evidence type="ECO:0000313" key="2">
    <source>
        <dbReference type="Proteomes" id="UP001341444"/>
    </source>
</evidence>
<sequence>MEEKFNQNILRGFLVKGELHNAVSYLNQFPSKHKLVERYLSIFNNVPKRKINNGVIKDILNIYYTYYKMIFWERKTPKEGEKFLVKTFSKKYGFDPYMKMDELENYLKGIIENEGYFFVGGYTSGFFGPYIWEKTEEAHYKVNLLNTDYHLTVKMMDGFISRSWLDFISLGTIGTGGWASENGDLYCVRKSYSKYFDKPRFKVSYLKHEAQHALDKKNYGDMLSKDLEYRAKLIELIYFPDIRKFKHFFYEADGSSKENAHSYASFVIVRDLSRYLFNKEYELDYAKWRGKSKIIKKFAEKLLNDNTKKIETSQKRPIDII</sequence>
<organism evidence="1 2">
    <name type="scientific">Heyndrickxia acidicola</name>
    <dbReference type="NCBI Taxonomy" id="209389"/>
    <lineage>
        <taxon>Bacteria</taxon>
        <taxon>Bacillati</taxon>
        <taxon>Bacillota</taxon>
        <taxon>Bacilli</taxon>
        <taxon>Bacillales</taxon>
        <taxon>Bacillaceae</taxon>
        <taxon>Heyndrickxia</taxon>
    </lineage>
</organism>
<dbReference type="RefSeq" id="WP_066269237.1">
    <property type="nucleotide sequence ID" value="NZ_JARMAB010000012.1"/>
</dbReference>
<name>A0ABU6MFQ1_9BACI</name>
<reference evidence="1 2" key="1">
    <citation type="submission" date="2023-03" db="EMBL/GenBank/DDBJ databases">
        <title>Bacillus Genome Sequencing.</title>
        <authorList>
            <person name="Dunlap C."/>
        </authorList>
    </citation>
    <scope>NUCLEOTIDE SEQUENCE [LARGE SCALE GENOMIC DNA]</scope>
    <source>
        <strain evidence="1 2">B-23453</strain>
    </source>
</reference>
<protein>
    <submittedName>
        <fullName evidence="1">Uncharacterized protein</fullName>
    </submittedName>
</protein>
<proteinExistence type="predicted"/>
<accession>A0ABU6MFQ1</accession>
<keyword evidence="2" id="KW-1185">Reference proteome</keyword>
<dbReference type="EMBL" id="JARMAB010000012">
    <property type="protein sequence ID" value="MED1203238.1"/>
    <property type="molecule type" value="Genomic_DNA"/>
</dbReference>
<dbReference type="Proteomes" id="UP001341444">
    <property type="component" value="Unassembled WGS sequence"/>
</dbReference>
<gene>
    <name evidence="1" type="ORF">P4T90_09115</name>
</gene>
<evidence type="ECO:0000313" key="1">
    <source>
        <dbReference type="EMBL" id="MED1203238.1"/>
    </source>
</evidence>
<comment type="caution">
    <text evidence="1">The sequence shown here is derived from an EMBL/GenBank/DDBJ whole genome shotgun (WGS) entry which is preliminary data.</text>
</comment>